<reference evidence="2 3" key="1">
    <citation type="submission" date="2023-05" db="EMBL/GenBank/DDBJ databases">
        <title>B98-5 Cell Line De Novo Hybrid Assembly: An Optical Mapping Approach.</title>
        <authorList>
            <person name="Kananen K."/>
            <person name="Auerbach J.A."/>
            <person name="Kautto E."/>
            <person name="Blachly J.S."/>
        </authorList>
    </citation>
    <scope>NUCLEOTIDE SEQUENCE [LARGE SCALE GENOMIC DNA]</scope>
    <source>
        <strain evidence="2">B95-8</strain>
        <tissue evidence="2">Cell line</tissue>
    </source>
</reference>
<dbReference type="Proteomes" id="UP001266305">
    <property type="component" value="Unassembled WGS sequence"/>
</dbReference>
<feature type="region of interest" description="Disordered" evidence="1">
    <location>
        <begin position="21"/>
        <end position="56"/>
    </location>
</feature>
<dbReference type="EMBL" id="JASSZA010000001">
    <property type="protein sequence ID" value="KAK2118662.1"/>
    <property type="molecule type" value="Genomic_DNA"/>
</dbReference>
<proteinExistence type="predicted"/>
<keyword evidence="3" id="KW-1185">Reference proteome</keyword>
<organism evidence="2 3">
    <name type="scientific">Saguinus oedipus</name>
    <name type="common">Cotton-top tamarin</name>
    <name type="synonym">Oedipomidas oedipus</name>
    <dbReference type="NCBI Taxonomy" id="9490"/>
    <lineage>
        <taxon>Eukaryota</taxon>
        <taxon>Metazoa</taxon>
        <taxon>Chordata</taxon>
        <taxon>Craniata</taxon>
        <taxon>Vertebrata</taxon>
        <taxon>Euteleostomi</taxon>
        <taxon>Mammalia</taxon>
        <taxon>Eutheria</taxon>
        <taxon>Euarchontoglires</taxon>
        <taxon>Primates</taxon>
        <taxon>Haplorrhini</taxon>
        <taxon>Platyrrhini</taxon>
        <taxon>Cebidae</taxon>
        <taxon>Callitrichinae</taxon>
        <taxon>Saguinus</taxon>
    </lineage>
</organism>
<comment type="caution">
    <text evidence="2">The sequence shown here is derived from an EMBL/GenBank/DDBJ whole genome shotgun (WGS) entry which is preliminary data.</text>
</comment>
<sequence>MELPQGMKKTMTEEAVFEAEALVQREPGRPGTRPSAHPASSAHAATSGPANPQILT</sequence>
<accession>A0ABQ9WAM7</accession>
<evidence type="ECO:0000313" key="2">
    <source>
        <dbReference type="EMBL" id="KAK2118662.1"/>
    </source>
</evidence>
<evidence type="ECO:0000256" key="1">
    <source>
        <dbReference type="SAM" id="MobiDB-lite"/>
    </source>
</evidence>
<evidence type="ECO:0000313" key="3">
    <source>
        <dbReference type="Proteomes" id="UP001266305"/>
    </source>
</evidence>
<name>A0ABQ9WAM7_SAGOE</name>
<gene>
    <name evidence="2" type="ORF">P7K49_000048</name>
</gene>
<protein>
    <submittedName>
        <fullName evidence="2">Uncharacterized protein</fullName>
    </submittedName>
</protein>
<feature type="compositionally biased region" description="Low complexity" evidence="1">
    <location>
        <begin position="34"/>
        <end position="50"/>
    </location>
</feature>